<organism evidence="2 3">
    <name type="scientific">Penicillium solitum</name>
    <dbReference type="NCBI Taxonomy" id="60172"/>
    <lineage>
        <taxon>Eukaryota</taxon>
        <taxon>Fungi</taxon>
        <taxon>Dikarya</taxon>
        <taxon>Ascomycota</taxon>
        <taxon>Pezizomycotina</taxon>
        <taxon>Eurotiomycetes</taxon>
        <taxon>Eurotiomycetidae</taxon>
        <taxon>Eurotiales</taxon>
        <taxon>Aspergillaceae</taxon>
        <taxon>Penicillium</taxon>
    </lineage>
</organism>
<gene>
    <name evidence="2" type="ORF">PENSOL_c021G05497</name>
</gene>
<dbReference type="Pfam" id="PF26639">
    <property type="entry name" value="Het-6_barrel"/>
    <property type="match status" value="1"/>
</dbReference>
<proteinExistence type="predicted"/>
<protein>
    <submittedName>
        <fullName evidence="2">Uncharacterized protein</fullName>
    </submittedName>
</protein>
<evidence type="ECO:0000313" key="3">
    <source>
        <dbReference type="Proteomes" id="UP000191612"/>
    </source>
</evidence>
<evidence type="ECO:0000313" key="2">
    <source>
        <dbReference type="EMBL" id="OQD95280.1"/>
    </source>
</evidence>
<keyword evidence="3" id="KW-1185">Reference proteome</keyword>
<accession>A0A1V6R1E1</accession>
<dbReference type="STRING" id="60172.A0A1V6R1E1"/>
<reference evidence="3" key="1">
    <citation type="journal article" date="2017" name="Nat. Microbiol.">
        <title>Global analysis of biosynthetic gene clusters reveals vast potential of secondary metabolite production in Penicillium species.</title>
        <authorList>
            <person name="Nielsen J.C."/>
            <person name="Grijseels S."/>
            <person name="Prigent S."/>
            <person name="Ji B."/>
            <person name="Dainat J."/>
            <person name="Nielsen K.F."/>
            <person name="Frisvad J.C."/>
            <person name="Workman M."/>
            <person name="Nielsen J."/>
        </authorList>
    </citation>
    <scope>NUCLEOTIDE SEQUENCE [LARGE SCALE GENOMIC DNA]</scope>
    <source>
        <strain evidence="3">IBT 29525</strain>
    </source>
</reference>
<feature type="region of interest" description="Disordered" evidence="1">
    <location>
        <begin position="18"/>
        <end position="63"/>
    </location>
</feature>
<name>A0A1V6R1E1_9EURO</name>
<dbReference type="AlphaFoldDB" id="A0A1V6R1E1"/>
<dbReference type="Proteomes" id="UP000191612">
    <property type="component" value="Unassembled WGS sequence"/>
</dbReference>
<dbReference type="EMBL" id="MDYO01000021">
    <property type="protein sequence ID" value="OQD95280.1"/>
    <property type="molecule type" value="Genomic_DNA"/>
</dbReference>
<evidence type="ECO:0000256" key="1">
    <source>
        <dbReference type="SAM" id="MobiDB-lite"/>
    </source>
</evidence>
<comment type="caution">
    <text evidence="2">The sequence shown here is derived from an EMBL/GenBank/DDBJ whole genome shotgun (WGS) entry which is preliminary data.</text>
</comment>
<sequence length="222" mass="24561">MSAVPLLTTFAKWESFATEVAPTNPGPGVAGSGSRPEPSPSNPTTELAHETCELGSPATPDEEPEDQLAVYWQTLCTGTYDAAANASGRGRKIASQKLFYSWRASLKPLYQLHRWNADRMLRPLGFVRYVVNTYRMFSEFTLFLEGSYGRRLGRAANGYLCLVPAAAEVGDKVILARGGRVPLMVREDGGTGYWRLVGEAYVHGIMDGETWEEDKCKEFQVR</sequence>